<evidence type="ECO:0000313" key="14">
    <source>
        <dbReference type="EMBL" id="MCA6063116.1"/>
    </source>
</evidence>
<feature type="domain" description="HPt" evidence="13">
    <location>
        <begin position="1418"/>
        <end position="1522"/>
    </location>
</feature>
<dbReference type="PROSITE" id="PS50109">
    <property type="entry name" value="HIS_KIN"/>
    <property type="match status" value="1"/>
</dbReference>
<feature type="domain" description="HPt" evidence="13">
    <location>
        <begin position="1259"/>
        <end position="1363"/>
    </location>
</feature>
<comment type="caution">
    <text evidence="14">The sequence shown here is derived from an EMBL/GenBank/DDBJ whole genome shotgun (WGS) entry which is preliminary data.</text>
</comment>
<dbReference type="CDD" id="cd00088">
    <property type="entry name" value="HPT"/>
    <property type="match status" value="4"/>
</dbReference>
<evidence type="ECO:0000259" key="12">
    <source>
        <dbReference type="PROSITE" id="PS50851"/>
    </source>
</evidence>
<dbReference type="Proteomes" id="UP000714380">
    <property type="component" value="Unassembled WGS sequence"/>
</dbReference>
<dbReference type="Pfam" id="PF01627">
    <property type="entry name" value="Hpt"/>
    <property type="match status" value="5"/>
</dbReference>
<evidence type="ECO:0000256" key="1">
    <source>
        <dbReference type="ARBA" id="ARBA00000085"/>
    </source>
</evidence>
<keyword evidence="6" id="KW-0902">Two-component regulatory system</keyword>
<dbReference type="InterPro" id="IPR005467">
    <property type="entry name" value="His_kinase_dom"/>
</dbReference>
<evidence type="ECO:0000256" key="6">
    <source>
        <dbReference type="ARBA" id="ARBA00023012"/>
    </source>
</evidence>
<evidence type="ECO:0000259" key="10">
    <source>
        <dbReference type="PROSITE" id="PS50109"/>
    </source>
</evidence>
<dbReference type="EC" id="2.7.13.3" evidence="2"/>
<dbReference type="InterPro" id="IPR011006">
    <property type="entry name" value="CheY-like_superfamily"/>
</dbReference>
<dbReference type="InterPro" id="IPR051315">
    <property type="entry name" value="Bact_Chemotaxis_CheA"/>
</dbReference>
<feature type="domain" description="Response regulatory" evidence="11">
    <location>
        <begin position="2101"/>
        <end position="2217"/>
    </location>
</feature>
<keyword evidence="15" id="KW-1185">Reference proteome</keyword>
<dbReference type="RefSeq" id="WP_225672784.1">
    <property type="nucleotide sequence ID" value="NZ_JAEDAH010000026.1"/>
</dbReference>
<evidence type="ECO:0000256" key="8">
    <source>
        <dbReference type="PROSITE-ProRule" id="PRU00169"/>
    </source>
</evidence>
<feature type="modified residue" description="4-aspartylphosphate" evidence="8">
    <location>
        <position position="2150"/>
    </location>
</feature>
<dbReference type="InterPro" id="IPR036890">
    <property type="entry name" value="HATPase_C_sf"/>
</dbReference>
<evidence type="ECO:0000313" key="15">
    <source>
        <dbReference type="Proteomes" id="UP000714380"/>
    </source>
</evidence>
<evidence type="ECO:0000256" key="3">
    <source>
        <dbReference type="ARBA" id="ARBA00022553"/>
    </source>
</evidence>
<feature type="domain" description="HPt" evidence="13">
    <location>
        <begin position="829"/>
        <end position="933"/>
    </location>
</feature>
<evidence type="ECO:0000256" key="2">
    <source>
        <dbReference type="ARBA" id="ARBA00012438"/>
    </source>
</evidence>
<evidence type="ECO:0000256" key="7">
    <source>
        <dbReference type="PROSITE-ProRule" id="PRU00110"/>
    </source>
</evidence>
<dbReference type="PROSITE" id="PS50851">
    <property type="entry name" value="CHEW"/>
    <property type="match status" value="1"/>
</dbReference>
<dbReference type="Gene3D" id="1.20.120.160">
    <property type="entry name" value="HPT domain"/>
    <property type="match status" value="6"/>
</dbReference>
<dbReference type="Gene3D" id="3.40.50.2300">
    <property type="match status" value="1"/>
</dbReference>
<feature type="domain" description="CheW-like" evidence="12">
    <location>
        <begin position="1935"/>
        <end position="2075"/>
    </location>
</feature>
<dbReference type="Pfam" id="PF02895">
    <property type="entry name" value="H-kinase_dim"/>
    <property type="match status" value="1"/>
</dbReference>
<keyword evidence="3 8" id="KW-0597">Phosphoprotein</keyword>
<feature type="modified residue" description="Phosphohistidine" evidence="7">
    <location>
        <position position="876"/>
    </location>
</feature>
<dbReference type="InterPro" id="IPR058661">
    <property type="entry name" value="FimL_2nd"/>
</dbReference>
<dbReference type="InterPro" id="IPR004105">
    <property type="entry name" value="CheA-like_dim"/>
</dbReference>
<dbReference type="SMART" id="SM01231">
    <property type="entry name" value="H-kinase_dim"/>
    <property type="match status" value="1"/>
</dbReference>
<dbReference type="SUPFAM" id="SSF52172">
    <property type="entry name" value="CheY-like"/>
    <property type="match status" value="1"/>
</dbReference>
<dbReference type="InterPro" id="IPR001789">
    <property type="entry name" value="Sig_transdc_resp-reg_receiver"/>
</dbReference>
<feature type="domain" description="HPt" evidence="13">
    <location>
        <begin position="672"/>
        <end position="779"/>
    </location>
</feature>
<comment type="catalytic activity">
    <reaction evidence="1">
        <text>ATP + protein L-histidine = ADP + protein N-phospho-L-histidine.</text>
        <dbReference type="EC" id="2.7.13.3"/>
    </reaction>
</comment>
<evidence type="ECO:0000259" key="13">
    <source>
        <dbReference type="PROSITE" id="PS50894"/>
    </source>
</evidence>
<proteinExistence type="predicted"/>
<sequence>MSQDYIALEWVKGEIEETLQQAQQALEAYVENPQDKSRLKFCLSYLHQIHGTLQMVEFYGAALLAEEMEAIAAAIGEGSIANERDGLEILMQAIIQLPHYLEHVKVGRRDLPVVLLPILNELRSARGEAFLSETALFAPQISYPARLTDQQLATFASADFGQWARKLRQMMQTATLQLLQNKQPDVAKQYLNKVFARLMKGLGNTPSGMVWLPALAFSEWLMKQNSLPKSAKQLLRQLDHSLKGVIENPAEAINELPAEELLKNLLFYVARTDVQGEAIRRAQHEFGLQQALPTEEEIRQERDALSGPDKDTVGHVLGALVEEIAAIKDRFDLLIRSDEDRIAALESLSPSLKQLADTMGMLGLGMPRRVMQEQQSTVTRLLDAGSVQDSELLDVAGALLYVEATLSGMQREGDLNAQAGETTLSDAQKAVLRETRNVLEQVKDAIVEYIAKQWAIEELEEVPSLLHSIEGSLSMIPLPRVANILAQAAAFIRGTLVDDGIKPEWAVLDILADVLSSVEYFVERYTENPRSAGDELLEKAEASLLALPGVEAAAFNDSVEDDVAEALPEANVTSFDEALGLNEAQPEVAGQTADELSVEEVPVIEVDEPSADDLLAETVSTDEELSAEEESQDIDYPDEFAISSESVEDIVAEPVAEPVAAAPVVSVDDDDDDLIDDEIIEIFLEEAEEVVETLNEFWPQFKANQDDSEAMTTVRRAFHTLKGSGRMVKAEFIGELAWSVENMFNRVLDNTIVITPQLIDLVDYVISQLPALIDDFRHQRGASIATQPLMDYAFALSAGEAVADFVAPGEDVAAVSAEPEVAVADVADDEDEDDALLEVFEGEASAHLVTVDEFVQQSRDEDYINGLTDQLQRALHTLKGSAHMAGITAIAMVASPLERFIKEIRAYQVSNNAAIVDLLADGSQMIAAALSDRELMKAESLPGADEFVERVQALEAQILSALKSDDGQRSGPNPHAIAQFLAQGMDSLLEAERLLAQWQAEQDSSVLASLENDLSEVAAGAAEAEVPHIQALAQAMNSLYQRIASEQAMPEDTLLAMCAEAHEAILTMMDCLAAGQETLAADELIDRIDQWQFVAVESENNDIIDIEDADLVSAEADVSVFDSTDDESSDGLLPDLESLSADDLTADEQVPDSFEEISVADDFSELASDVSLVSEDDVFNLIEDNFESDSVLDADVIDVDIADEITLDDTPAELLQDAVEDVSNAFASPVEDIVIDEEDNDLLIEEEQAVEPLPLPSVEDGDDDEILEIFLEEADEISESVENALEQWQQSPDNLVHVAQLQRELHTLKGGARMSELSEVADLCHELETLYENINDGRLGVQPDVFTILERAHDELSTQLDMVRQGQRPQPADATVEVIRNYLKGGAFAEVPEYVADESDEPEFEAVTPAAPIQAEALDESDREILEIFLEEAAELQEALDRALHQWEQDPTRLSEAEEAQRVLHTLKGGARLAGLSDIGDLAHDFEANILKAQQGQIAIDGGFFKSAYGTQDELISKVEAVAHALESDGMLVLGEKELTLETIEHAPVVADEEAEDVVIATESESSGSAETQTTDEPASNVVPLRPAAPAVKPEPPKVAQQQTVRKAPQELVKVSADLLDNLVNLAGETSIGRGRLEQQVTDFANTLDEMDMTLERLRDQLRRLDMETEAQVLFRQERHGPEYEDFDPLEMDRYSTMQQLSRALVESAYDLVDLKETLSHKTRDAETLLLQQSRVNTELQEGLMKTRMVPFQRLVPRLRRIVRQVSLELNKQVELRVFNADGEMDRTILERMISPLEHMVRNAVDHGIENRDQRAASGKPEVGNIDLEISRDGGDVVLTLTDDGRGVNLDAVRRKAIERGLMDADANLSDQDVMQFILQAGFSTAEAVTQISGRGVGMDVVSSEIKQMGGSVEIQSEAGVGTRFIVRLPFTVSVNRALMVRVGDDLYAVPLNNIQGIVRAPVNQLQSLYEKPQNERVFEYAGNDYRVEYLGVMLENEAQPKFTTQHMPVPMLLIRGAVPFALQVDSLLGSREIVVKTLGPQFASVAGVSGGTILGDGSVVIILDLPALLRTQNSLEYQQAKLLDNQEAERRHELENRLPRILVVDDSVTVRKVTTRLLERNGMEVFTAKDGVDAMATLQDHKPDLMLLDIEMPRMDGFEVASLVRHDSRLQDIPIIMITSRTGDKHRERAMSIGVNEYMGKPFQEDKLLGTMHKLLGIED</sequence>
<organism evidence="14 15">
    <name type="scientific">Thalassolituus marinus</name>
    <dbReference type="NCBI Taxonomy" id="671053"/>
    <lineage>
        <taxon>Bacteria</taxon>
        <taxon>Pseudomonadati</taxon>
        <taxon>Pseudomonadota</taxon>
        <taxon>Gammaproteobacteria</taxon>
        <taxon>Oceanospirillales</taxon>
        <taxon>Oceanospirillaceae</taxon>
        <taxon>Thalassolituus</taxon>
    </lineage>
</organism>
<gene>
    <name evidence="14" type="ORF">I9W95_05785</name>
</gene>
<keyword evidence="5" id="KW-0418">Kinase</keyword>
<evidence type="ECO:0000256" key="5">
    <source>
        <dbReference type="ARBA" id="ARBA00022777"/>
    </source>
</evidence>
<dbReference type="InterPro" id="IPR036061">
    <property type="entry name" value="CheW-like_dom_sf"/>
</dbReference>
<dbReference type="PROSITE" id="PS50894">
    <property type="entry name" value="HPT"/>
    <property type="match status" value="4"/>
</dbReference>
<accession>A0ABS7ZN33</accession>
<dbReference type="Pfam" id="PF26379">
    <property type="entry name" value="FimL_2nd"/>
    <property type="match status" value="1"/>
</dbReference>
<dbReference type="PROSITE" id="PS50110">
    <property type="entry name" value="RESPONSE_REGULATORY"/>
    <property type="match status" value="1"/>
</dbReference>
<feature type="domain" description="Histidine kinase" evidence="10">
    <location>
        <begin position="1730"/>
        <end position="1933"/>
    </location>
</feature>
<dbReference type="SMART" id="SM00073">
    <property type="entry name" value="HPT"/>
    <property type="match status" value="4"/>
</dbReference>
<dbReference type="SMART" id="SM00387">
    <property type="entry name" value="HATPase_c"/>
    <property type="match status" value="1"/>
</dbReference>
<dbReference type="SUPFAM" id="SSF55874">
    <property type="entry name" value="ATPase domain of HSP90 chaperone/DNA topoisomerase II/histidine kinase"/>
    <property type="match status" value="1"/>
</dbReference>
<feature type="modified residue" description="Phosphohistidine" evidence="7">
    <location>
        <position position="1306"/>
    </location>
</feature>
<dbReference type="SUPFAM" id="SSF47226">
    <property type="entry name" value="Histidine-containing phosphotransfer domain, HPT domain"/>
    <property type="match status" value="7"/>
</dbReference>
<dbReference type="PANTHER" id="PTHR43395">
    <property type="entry name" value="SENSOR HISTIDINE KINASE CHEA"/>
    <property type="match status" value="1"/>
</dbReference>
<evidence type="ECO:0000256" key="9">
    <source>
        <dbReference type="SAM" id="MobiDB-lite"/>
    </source>
</evidence>
<dbReference type="InterPro" id="IPR036641">
    <property type="entry name" value="HPT_dom_sf"/>
</dbReference>
<dbReference type="SMART" id="SM00448">
    <property type="entry name" value="REC"/>
    <property type="match status" value="1"/>
</dbReference>
<reference evidence="14 15" key="1">
    <citation type="submission" date="2020-12" db="EMBL/GenBank/DDBJ databases">
        <title>Novel Thalassolituus-related marine hydrocarbonoclastic bacteria mediated algae-derived hydrocarbons mineralization in twilight zone of the northern South China Sea.</title>
        <authorList>
            <person name="Dong C."/>
        </authorList>
    </citation>
    <scope>NUCLEOTIDE SEQUENCE [LARGE SCALE GENOMIC DNA]</scope>
    <source>
        <strain evidence="14 15">IMCC1826</strain>
    </source>
</reference>
<feature type="modified residue" description="Phosphohistidine" evidence="7">
    <location>
        <position position="719"/>
    </location>
</feature>
<dbReference type="InterPro" id="IPR008207">
    <property type="entry name" value="Sig_transdc_His_kin_Hpt_dom"/>
</dbReference>
<dbReference type="InterPro" id="IPR004358">
    <property type="entry name" value="Sig_transdc_His_kin-like_C"/>
</dbReference>
<dbReference type="Pfam" id="PF00072">
    <property type="entry name" value="Response_reg"/>
    <property type="match status" value="1"/>
</dbReference>
<feature type="compositionally biased region" description="Low complexity" evidence="9">
    <location>
        <begin position="1562"/>
        <end position="1575"/>
    </location>
</feature>
<feature type="region of interest" description="Disordered" evidence="9">
    <location>
        <begin position="1562"/>
        <end position="1605"/>
    </location>
</feature>
<dbReference type="PANTHER" id="PTHR43395:SF8">
    <property type="entry name" value="HISTIDINE KINASE"/>
    <property type="match status" value="1"/>
</dbReference>
<dbReference type="InterPro" id="IPR002545">
    <property type="entry name" value="CheW-lke_dom"/>
</dbReference>
<dbReference type="Pfam" id="PF02518">
    <property type="entry name" value="HATPase_c"/>
    <property type="match status" value="1"/>
</dbReference>
<dbReference type="InterPro" id="IPR003594">
    <property type="entry name" value="HATPase_dom"/>
</dbReference>
<protein>
    <recommendedName>
        <fullName evidence="2">histidine kinase</fullName>
        <ecNumber evidence="2">2.7.13.3</ecNumber>
    </recommendedName>
</protein>
<dbReference type="CDD" id="cd16916">
    <property type="entry name" value="HATPase_CheA-like"/>
    <property type="match status" value="1"/>
</dbReference>
<dbReference type="CDD" id="cd17546">
    <property type="entry name" value="REC_hyHK_CKI1_RcsC-like"/>
    <property type="match status" value="1"/>
</dbReference>
<keyword evidence="4" id="KW-0808">Transferase</keyword>
<feature type="modified residue" description="Phosphohistidine" evidence="7">
    <location>
        <position position="1465"/>
    </location>
</feature>
<dbReference type="Gene3D" id="3.30.565.10">
    <property type="entry name" value="Histidine kinase-like ATPase, C-terminal domain"/>
    <property type="match status" value="1"/>
</dbReference>
<dbReference type="Pfam" id="PF01584">
    <property type="entry name" value="CheW"/>
    <property type="match status" value="1"/>
</dbReference>
<dbReference type="SMART" id="SM00260">
    <property type="entry name" value="CheW"/>
    <property type="match status" value="1"/>
</dbReference>
<dbReference type="PRINTS" id="PR00344">
    <property type="entry name" value="BCTRLSENSOR"/>
</dbReference>
<dbReference type="Gene3D" id="2.30.30.40">
    <property type="entry name" value="SH3 Domains"/>
    <property type="match status" value="1"/>
</dbReference>
<dbReference type="EMBL" id="JAEDAH010000026">
    <property type="protein sequence ID" value="MCA6063116.1"/>
    <property type="molecule type" value="Genomic_DNA"/>
</dbReference>
<evidence type="ECO:0000256" key="4">
    <source>
        <dbReference type="ARBA" id="ARBA00022679"/>
    </source>
</evidence>
<evidence type="ECO:0000259" key="11">
    <source>
        <dbReference type="PROSITE" id="PS50110"/>
    </source>
</evidence>
<name>A0ABS7ZN33_9GAMM</name>
<dbReference type="SUPFAM" id="SSF50341">
    <property type="entry name" value="CheW-like"/>
    <property type="match status" value="1"/>
</dbReference>